<accession>A0A0H3J9X4</accession>
<dbReference type="CDD" id="cd01335">
    <property type="entry name" value="Radical_SAM"/>
    <property type="match status" value="1"/>
</dbReference>
<dbReference type="InterPro" id="IPR000385">
    <property type="entry name" value="MoaA_NifB_PqqE_Fe-S-bd_CS"/>
</dbReference>
<feature type="domain" description="Radical SAM core" evidence="7">
    <location>
        <begin position="121"/>
        <end position="346"/>
    </location>
</feature>
<keyword evidence="6" id="KW-0411">Iron-sulfur</keyword>
<keyword evidence="11" id="KW-1185">Reference proteome</keyword>
<dbReference type="InterPro" id="IPR013785">
    <property type="entry name" value="Aldolase_TIM"/>
</dbReference>
<dbReference type="InterPro" id="IPR058240">
    <property type="entry name" value="rSAM_sf"/>
</dbReference>
<dbReference type="PANTHER" id="PTHR43273">
    <property type="entry name" value="ANAEROBIC SULFATASE-MATURATING ENZYME HOMOLOG ASLB-RELATED"/>
    <property type="match status" value="1"/>
</dbReference>
<keyword evidence="5" id="KW-0408">Iron</keyword>
<dbReference type="EMBL" id="JPGY02000001">
    <property type="protein sequence ID" value="KRU11942.1"/>
    <property type="molecule type" value="Genomic_DNA"/>
</dbReference>
<dbReference type="AlphaFoldDB" id="A0A0H3J9X4"/>
<dbReference type="PANTHER" id="PTHR43273:SF8">
    <property type="entry name" value="RADICAL SAM DOMAIN PROTEIN"/>
    <property type="match status" value="1"/>
</dbReference>
<dbReference type="GO" id="GO:0016491">
    <property type="term" value="F:oxidoreductase activity"/>
    <property type="evidence" value="ECO:0007669"/>
    <property type="project" value="InterPro"/>
</dbReference>
<name>A0A0H3J9X4_CLOPA</name>
<dbReference type="SFLD" id="SFLDG01386">
    <property type="entry name" value="main_SPASM_domain-containing"/>
    <property type="match status" value="1"/>
</dbReference>
<dbReference type="SFLD" id="SFLDS00029">
    <property type="entry name" value="Radical_SAM"/>
    <property type="match status" value="1"/>
</dbReference>
<dbReference type="PROSITE" id="PS01305">
    <property type="entry name" value="MOAA_NIFB_PQQE"/>
    <property type="match status" value="1"/>
</dbReference>
<dbReference type="Pfam" id="PF04055">
    <property type="entry name" value="Radical_SAM"/>
    <property type="match status" value="1"/>
</dbReference>
<reference evidence="8 11" key="1">
    <citation type="journal article" date="2015" name="Genome Announc.">
        <title>Complete Genome Sequence of the Nitrogen-Fixing and Solvent-Producing Clostridium pasteurianum DSM 525.</title>
        <authorList>
            <person name="Poehlein A."/>
            <person name="Grosse-Honebrink A."/>
            <person name="Zhang Y."/>
            <person name="Minton N.P."/>
            <person name="Daniel R."/>
        </authorList>
    </citation>
    <scope>NUCLEOTIDE SEQUENCE [LARGE SCALE GENOMIC DNA]</scope>
    <source>
        <strain evidence="8">DSM 525</strain>
        <strain evidence="11">DSM 525 / ATCC 6013</strain>
    </source>
</reference>
<sequence>MLNFQESANKIDGYINYLKENTNQPRALAKLFKTDSSCYIYDTGTSKVLNCSEFEYRILEKIITGKIDEIVNLKNEVSEEEYFEAIINIKNAIEEDDILKAGSEFKFFSPGHYEELDDELDNRVRQIVLELTEKCNLRCSYCIYSEDYTERRSFGENDMTEDIAKRAIDYINLHGDKEKGIAVTFYGGEALIKFDLLKKCVEYAKNTIKDKELSFSLTSNLTLMTKDIAEYLASVDGFNITCSIDGPQEIHDSSRKDINGKGSFERAIKGLKYIVDALGDSAADRITLSMVFNRPFSFEKIKKIDSFFKNLNWLPKTISKNITYPTASNVNYGEIERMIAEKGGFPDYLRIWSSETYLNKVKNSEDKEFFLRDAVESIFIRIHQRTILVKHIKDNNLNACCVPGGRKIYVTTNGDFQICERIDGSPVIGNVYHGVDRKKVKELLVEEYADKSLNDCKNCWASRLCEVCYAMCLKNEKLDMRKKRFYCNATRKNMEKYLILYHKCLEINPKELEYLNDIKVQ</sequence>
<comment type="cofactor">
    <cofactor evidence="1">
        <name>[4Fe-4S] cluster</name>
        <dbReference type="ChEBI" id="CHEBI:49883"/>
    </cofactor>
</comment>
<dbReference type="Proteomes" id="UP000030905">
    <property type="component" value="Chromosome"/>
</dbReference>
<evidence type="ECO:0000259" key="7">
    <source>
        <dbReference type="PROSITE" id="PS51918"/>
    </source>
</evidence>
<dbReference type="Gene3D" id="3.20.20.70">
    <property type="entry name" value="Aldolase class I"/>
    <property type="match status" value="1"/>
</dbReference>
<gene>
    <name evidence="8" type="ORF">CLPA_c19900</name>
    <name evidence="9" type="ORF">CP6013_01189</name>
</gene>
<reference evidence="9 10" key="3">
    <citation type="journal article" name="Genome Announc.">
        <title>Improved Draft Genome Sequence of Clostridium pasteurianum Strain ATCC 6013 (DSM 525) Using a Hybrid Next-Generation Sequencing Approach.</title>
        <authorList>
            <person name="Pyne M.E."/>
            <person name="Utturkar S."/>
            <person name="Brown S.D."/>
            <person name="Moo-Young M."/>
            <person name="Chung D.A."/>
            <person name="Chou C.P."/>
        </authorList>
    </citation>
    <scope>NUCLEOTIDE SEQUENCE [LARGE SCALE GENOMIC DNA]</scope>
    <source>
        <strain evidence="9 10">ATCC 6013</strain>
    </source>
</reference>
<dbReference type="PATRIC" id="fig|1262449.7.peg.2003"/>
<dbReference type="SFLD" id="SFLDG01067">
    <property type="entry name" value="SPASM/twitch_domain_containing"/>
    <property type="match status" value="1"/>
</dbReference>
<keyword evidence="2" id="KW-0004">4Fe-4S</keyword>
<protein>
    <submittedName>
        <fullName evidence="8">Fe-S oxidoreductase</fullName>
    </submittedName>
    <submittedName>
        <fullName evidence="9">Radical SAM domain protein</fullName>
    </submittedName>
</protein>
<dbReference type="SUPFAM" id="SSF102114">
    <property type="entry name" value="Radical SAM enzymes"/>
    <property type="match status" value="1"/>
</dbReference>
<reference evidence="9" key="2">
    <citation type="submission" date="2015-10" db="EMBL/GenBank/DDBJ databases">
        <title>Improved Draft Genome Sequence of Clostridium pasteurianum Strain ATCC 6013 (DSM 525) Using a Hybrid Next-Generation Sequencing Approach.</title>
        <authorList>
            <person name="Pyne M.E."/>
            <person name="Utturkar S.M."/>
            <person name="Brown S.D."/>
            <person name="Moo-Young M."/>
            <person name="Chung D.A."/>
            <person name="Chou P.C."/>
        </authorList>
    </citation>
    <scope>NUCLEOTIDE SEQUENCE</scope>
    <source>
        <strain evidence="9">ATCC 6013</strain>
    </source>
</reference>
<evidence type="ECO:0000256" key="1">
    <source>
        <dbReference type="ARBA" id="ARBA00001966"/>
    </source>
</evidence>
<dbReference type="KEGG" id="cpat:CLPA_c19900"/>
<dbReference type="Proteomes" id="UP000028042">
    <property type="component" value="Unassembled WGS sequence"/>
</dbReference>
<keyword evidence="3" id="KW-0949">S-adenosyl-L-methionine</keyword>
<evidence type="ECO:0000313" key="8">
    <source>
        <dbReference type="EMBL" id="AJA52048.1"/>
    </source>
</evidence>
<evidence type="ECO:0000313" key="10">
    <source>
        <dbReference type="Proteomes" id="UP000028042"/>
    </source>
</evidence>
<proteinExistence type="predicted"/>
<evidence type="ECO:0000256" key="5">
    <source>
        <dbReference type="ARBA" id="ARBA00023004"/>
    </source>
</evidence>
<evidence type="ECO:0000313" key="11">
    <source>
        <dbReference type="Proteomes" id="UP000030905"/>
    </source>
</evidence>
<evidence type="ECO:0000256" key="2">
    <source>
        <dbReference type="ARBA" id="ARBA00022485"/>
    </source>
</evidence>
<keyword evidence="4" id="KW-0479">Metal-binding</keyword>
<dbReference type="InterPro" id="IPR007197">
    <property type="entry name" value="rSAM"/>
</dbReference>
<evidence type="ECO:0000313" key="9">
    <source>
        <dbReference type="EMBL" id="KRU11942.1"/>
    </source>
</evidence>
<dbReference type="SFLD" id="SFLDG01384">
    <property type="entry name" value="thioether_bond_formation_requi"/>
    <property type="match status" value="1"/>
</dbReference>
<evidence type="ECO:0000256" key="6">
    <source>
        <dbReference type="ARBA" id="ARBA00023014"/>
    </source>
</evidence>
<organism evidence="8 11">
    <name type="scientific">Clostridium pasteurianum DSM 525 = ATCC 6013</name>
    <dbReference type="NCBI Taxonomy" id="1262449"/>
    <lineage>
        <taxon>Bacteria</taxon>
        <taxon>Bacillati</taxon>
        <taxon>Bacillota</taxon>
        <taxon>Clostridia</taxon>
        <taxon>Eubacteriales</taxon>
        <taxon>Clostridiaceae</taxon>
        <taxon>Clostridium</taxon>
    </lineage>
</organism>
<dbReference type="RefSeq" id="WP_034830048.1">
    <property type="nucleotide sequence ID" value="NZ_ANZB01000002.1"/>
</dbReference>
<dbReference type="EMBL" id="CP009268">
    <property type="protein sequence ID" value="AJA52048.1"/>
    <property type="molecule type" value="Genomic_DNA"/>
</dbReference>
<dbReference type="eggNOG" id="COG0641">
    <property type="taxonomic scope" value="Bacteria"/>
</dbReference>
<dbReference type="GO" id="GO:0046872">
    <property type="term" value="F:metal ion binding"/>
    <property type="evidence" value="ECO:0007669"/>
    <property type="project" value="UniProtKB-KW"/>
</dbReference>
<dbReference type="KEGG" id="cpae:CPAST_c19900"/>
<evidence type="ECO:0000256" key="3">
    <source>
        <dbReference type="ARBA" id="ARBA00022691"/>
    </source>
</evidence>
<dbReference type="GO" id="GO:0051539">
    <property type="term" value="F:4 iron, 4 sulfur cluster binding"/>
    <property type="evidence" value="ECO:0007669"/>
    <property type="project" value="UniProtKB-KW"/>
</dbReference>
<evidence type="ECO:0000256" key="4">
    <source>
        <dbReference type="ARBA" id="ARBA00022723"/>
    </source>
</evidence>
<dbReference type="GeneID" id="93074142"/>
<dbReference type="InterPro" id="IPR023867">
    <property type="entry name" value="Sulphatase_maturase_rSAM"/>
</dbReference>
<dbReference type="PROSITE" id="PS51918">
    <property type="entry name" value="RADICAL_SAM"/>
    <property type="match status" value="1"/>
</dbReference>